<dbReference type="Gene3D" id="2.120.10.70">
    <property type="entry name" value="Fucose-specific lectin"/>
    <property type="match status" value="1"/>
</dbReference>
<sequence>MPEKVDPTGNERLERLRALLSGARAQEHAGLALGRGSYGNALMGAMLHGADRMRQGHEPTDLERLLLDAVGSVLSDEEVKAWGGVYREVVDADGQPTVLPRMFARRAVEEGYSIEDLKRDLPAMVDEAMSMANTQIVDPRTPDREVNDPAFLAAMREAKFGVTAFAAVDDRMIPDAAGLEGAEQAPQDRGEDQDGRSGPPWHVRILADSFYVHRTVGDQWGSHDEIFWTAAGSGGSGARSFRSQEFKDVGKDQTRTFSTNQNTLFEGWTSGDYLGVNIICWEKDQENDPWREALHKALTDAMTALNRTLAFDDFVTGVLPLWISIGVQVANMFISVMLEFVNYSDISCQRTIGMGRYELAMLSQGGTATWKFDGDGHHDLRVKWSGVKIPFAEGFLRCSIRSGTTWRTPVRLPFRTITTPALAVHGDRLHALFLRPSDQVVMWASMDSSGTWSTATPLGGDQSWYAPALTSAGGVLHYAVTGKNGSLWTRTYTPATGWTPAKVGGGGWKYAPALATYKDQPWLVIHGLDENLYHAKNGAWTSWQKDNLGWRLSTHAALATRGDRIWRVVTGMDNHIHTSFNGGGTWAHQGVVPNWRASHAPALAANGSTLTILMRGTDGSLWAADYDGSWQTARTVPGAAPKEAPAAAYYDHKLYAMYLQTA</sequence>
<protein>
    <recommendedName>
        <fullName evidence="3">Tachylectin</fullName>
    </recommendedName>
</protein>
<dbReference type="Proteomes" id="UP001180754">
    <property type="component" value="Unassembled WGS sequence"/>
</dbReference>
<dbReference type="RefSeq" id="WP_311725152.1">
    <property type="nucleotide sequence ID" value="NZ_JAVRFD010000008.1"/>
</dbReference>
<evidence type="ECO:0008006" key="3">
    <source>
        <dbReference type="Google" id="ProtNLM"/>
    </source>
</evidence>
<reference evidence="1" key="1">
    <citation type="submission" date="2024-05" db="EMBL/GenBank/DDBJ databases">
        <title>30 novel species of actinomycetes from the DSMZ collection.</title>
        <authorList>
            <person name="Nouioui I."/>
        </authorList>
    </citation>
    <scope>NUCLEOTIDE SEQUENCE</scope>
    <source>
        <strain evidence="1">DSM 41529</strain>
    </source>
</reference>
<dbReference type="EMBL" id="JAVRFD010000008">
    <property type="protein sequence ID" value="MDT0544696.1"/>
    <property type="molecule type" value="Genomic_DNA"/>
</dbReference>
<organism evidence="1 2">
    <name type="scientific">Streptomyces lonegramiae</name>
    <dbReference type="NCBI Taxonomy" id="3075524"/>
    <lineage>
        <taxon>Bacteria</taxon>
        <taxon>Bacillati</taxon>
        <taxon>Actinomycetota</taxon>
        <taxon>Actinomycetes</taxon>
        <taxon>Kitasatosporales</taxon>
        <taxon>Streptomycetaceae</taxon>
        <taxon>Streptomyces</taxon>
    </lineage>
</organism>
<comment type="caution">
    <text evidence="1">The sequence shown here is derived from an EMBL/GenBank/DDBJ whole genome shotgun (WGS) entry which is preliminary data.</text>
</comment>
<name>A0ABU2XFN1_9ACTN</name>
<evidence type="ECO:0000313" key="1">
    <source>
        <dbReference type="EMBL" id="MDT0544696.1"/>
    </source>
</evidence>
<dbReference type="SUPFAM" id="SSF89372">
    <property type="entry name" value="Fucose-specific lectin"/>
    <property type="match status" value="2"/>
</dbReference>
<proteinExistence type="predicted"/>
<accession>A0ABU2XFN1</accession>
<evidence type="ECO:0000313" key="2">
    <source>
        <dbReference type="Proteomes" id="UP001180754"/>
    </source>
</evidence>
<keyword evidence="2" id="KW-1185">Reference proteome</keyword>
<gene>
    <name evidence="1" type="ORF">RND15_18580</name>
</gene>